<dbReference type="AlphaFoldDB" id="A0A6P6RBG8"/>
<keyword evidence="2" id="KW-0732">Signal</keyword>
<dbReference type="Proteomes" id="UP000515129">
    <property type="component" value="Chromosome 17"/>
</dbReference>
<feature type="chain" id="PRO_5027834804" evidence="2">
    <location>
        <begin position="27"/>
        <end position="537"/>
    </location>
</feature>
<evidence type="ECO:0000256" key="2">
    <source>
        <dbReference type="SAM" id="SignalP"/>
    </source>
</evidence>
<feature type="region of interest" description="Disordered" evidence="1">
    <location>
        <begin position="360"/>
        <end position="416"/>
    </location>
</feature>
<evidence type="ECO:0000313" key="4">
    <source>
        <dbReference type="RefSeq" id="XP_026142498.1"/>
    </source>
</evidence>
<feature type="compositionally biased region" description="Low complexity" evidence="1">
    <location>
        <begin position="360"/>
        <end position="405"/>
    </location>
</feature>
<gene>
    <name evidence="4" type="primary">LOC113117792</name>
</gene>
<name>A0A6P6RBG8_CARAU</name>
<dbReference type="RefSeq" id="XP_026142498.1">
    <property type="nucleotide sequence ID" value="XM_026286713.1"/>
</dbReference>
<reference evidence="4" key="1">
    <citation type="submission" date="2025-08" db="UniProtKB">
        <authorList>
            <consortium name="RefSeq"/>
        </authorList>
    </citation>
    <scope>IDENTIFICATION</scope>
    <source>
        <strain evidence="4">Wakin</strain>
        <tissue evidence="4">Muscle</tissue>
    </source>
</reference>
<protein>
    <submittedName>
        <fullName evidence="4">Uncharacterized protein LOC113117792 isoform X1</fullName>
    </submittedName>
</protein>
<evidence type="ECO:0000313" key="3">
    <source>
        <dbReference type="Proteomes" id="UP000515129"/>
    </source>
</evidence>
<keyword evidence="3" id="KW-1185">Reference proteome</keyword>
<evidence type="ECO:0000256" key="1">
    <source>
        <dbReference type="SAM" id="MobiDB-lite"/>
    </source>
</evidence>
<accession>A0A6P6RBG8</accession>
<dbReference type="GeneID" id="113117792"/>
<organism evidence="3 4">
    <name type="scientific">Carassius auratus</name>
    <name type="common">Goldfish</name>
    <dbReference type="NCBI Taxonomy" id="7957"/>
    <lineage>
        <taxon>Eukaryota</taxon>
        <taxon>Metazoa</taxon>
        <taxon>Chordata</taxon>
        <taxon>Craniata</taxon>
        <taxon>Vertebrata</taxon>
        <taxon>Euteleostomi</taxon>
        <taxon>Actinopterygii</taxon>
        <taxon>Neopterygii</taxon>
        <taxon>Teleostei</taxon>
        <taxon>Ostariophysi</taxon>
        <taxon>Cypriniformes</taxon>
        <taxon>Cyprinidae</taxon>
        <taxon>Cyprininae</taxon>
        <taxon>Carassius</taxon>
    </lineage>
</organism>
<feature type="signal peptide" evidence="2">
    <location>
        <begin position="1"/>
        <end position="26"/>
    </location>
</feature>
<proteinExistence type="predicted"/>
<dbReference type="KEGG" id="caua:113117792"/>
<sequence>MTLSLGIMSGKKQNLLLLMIICCALCQISTRCTSVVDTCQINFITSSSGLSNGACKVTPIKSSPVTLQGSSDNLIIQVNSSDQCFWNSSSSTVPDIKRTCLSKDEETITLNISSLVSGQCKLYSFNITKDNAKQEIRMNETVEGIKLWSVSNGCIKHINNYFQINCIPSSSCKFSDVYLSNDNQITSTGSSDNLIIQVNSSDHCFWNRSSSTAPDIKWTCLSDDEETITLNISSLDSGQCRSYSFSIKKDHGNYEIRMNETVEAITLWLVPNRCIKNTTTYHQSSCINSSSGIFSDVYLSNDNPITYTGCGYSKSEEKCTNLVYNQDICRENEGSKYILKYNQNNEWTCVTCFDGSSTTITPPSHTTTTHNPTTSFTPHNTIQNPSTRLTSQTTTQKPTTNFTSQSTTPGYTDPAKASEALDKLGSKLEEMEKNNTSNAAIVMGDVIGLVHVQAKNTETKEINICYSSDQAMVVVNQSDMNTNCSWSTKISKEALNKSRLVNNGTAFVGVLRFYNMTNKNEKLHSFKQGGLWNNDEG</sequence>